<reference evidence="3 4" key="1">
    <citation type="submission" date="2020-02" db="EMBL/GenBank/DDBJ databases">
        <title>Full genome sequence of Nocardioides sp. R-3366.</title>
        <authorList>
            <person name="Im W.-T."/>
        </authorList>
    </citation>
    <scope>NUCLEOTIDE SEQUENCE [LARGE SCALE GENOMIC DNA]</scope>
    <source>
        <strain evidence="3 4">R-3366</strain>
    </source>
</reference>
<proteinExistence type="inferred from homology"/>
<gene>
    <name evidence="3" type="ORF">G5V58_14020</name>
</gene>
<dbReference type="InterPro" id="IPR002347">
    <property type="entry name" value="SDR_fam"/>
</dbReference>
<dbReference type="PROSITE" id="PS00061">
    <property type="entry name" value="ADH_SHORT"/>
    <property type="match status" value="1"/>
</dbReference>
<accession>A0A6G6WER7</accession>
<dbReference type="InterPro" id="IPR036291">
    <property type="entry name" value="NAD(P)-bd_dom_sf"/>
</dbReference>
<keyword evidence="2" id="KW-0560">Oxidoreductase</keyword>
<evidence type="ECO:0000256" key="2">
    <source>
        <dbReference type="ARBA" id="ARBA00023002"/>
    </source>
</evidence>
<dbReference type="PRINTS" id="PR00081">
    <property type="entry name" value="GDHRDH"/>
</dbReference>
<evidence type="ECO:0000313" key="4">
    <source>
        <dbReference type="Proteomes" id="UP000502996"/>
    </source>
</evidence>
<dbReference type="Gene3D" id="3.40.50.720">
    <property type="entry name" value="NAD(P)-binding Rossmann-like Domain"/>
    <property type="match status" value="1"/>
</dbReference>
<dbReference type="Proteomes" id="UP000502996">
    <property type="component" value="Chromosome"/>
</dbReference>
<dbReference type="PANTHER" id="PTHR42760:SF133">
    <property type="entry name" value="3-OXOACYL-[ACYL-CARRIER-PROTEIN] REDUCTASE"/>
    <property type="match status" value="1"/>
</dbReference>
<dbReference type="AlphaFoldDB" id="A0A6G6WER7"/>
<dbReference type="PRINTS" id="PR00080">
    <property type="entry name" value="SDRFAMILY"/>
</dbReference>
<dbReference type="EMBL" id="CP049257">
    <property type="protein sequence ID" value="QIG43732.1"/>
    <property type="molecule type" value="Genomic_DNA"/>
</dbReference>
<dbReference type="FunFam" id="3.40.50.720:FF:000084">
    <property type="entry name" value="Short-chain dehydrogenase reductase"/>
    <property type="match status" value="1"/>
</dbReference>
<comment type="similarity">
    <text evidence="1">Belongs to the short-chain dehydrogenases/reductases (SDR) family.</text>
</comment>
<dbReference type="RefSeq" id="WP_165233800.1">
    <property type="nucleotide sequence ID" value="NZ_CP049257.1"/>
</dbReference>
<evidence type="ECO:0000313" key="3">
    <source>
        <dbReference type="EMBL" id="QIG43732.1"/>
    </source>
</evidence>
<dbReference type="CDD" id="cd05233">
    <property type="entry name" value="SDR_c"/>
    <property type="match status" value="1"/>
</dbReference>
<dbReference type="InterPro" id="IPR020904">
    <property type="entry name" value="Sc_DH/Rdtase_CS"/>
</dbReference>
<dbReference type="SUPFAM" id="SSF51735">
    <property type="entry name" value="NAD(P)-binding Rossmann-fold domains"/>
    <property type="match status" value="1"/>
</dbReference>
<dbReference type="PANTHER" id="PTHR42760">
    <property type="entry name" value="SHORT-CHAIN DEHYDROGENASES/REDUCTASES FAMILY MEMBER"/>
    <property type="match status" value="1"/>
</dbReference>
<protein>
    <submittedName>
        <fullName evidence="3">SDR family oxidoreductase</fullName>
    </submittedName>
</protein>
<sequence>MKTTPELMADSYAYAEAPFASLVRFDDTVAVVTGGAAGIGRGIASRLAELGAAVVLLDVDPQVTGTAAELAERHGAEVEGRLVDVRRSADLDAVARAAAARTPRKLVWVNAAGIYPSHLLGDLGDAEWDAVVGLDLTGSFYGSRAAALAAREAGREAVVINISSVAGFRTGRPPGLTHYASAKHGVQGMTKALAAELGPDGIRVNCIAPGAVVTDTLESKFGSMDLEAGTDYFSTRAQEMPIRRPSLPDDVARAACFLASDAAANITGVILPVDAGHLTT</sequence>
<dbReference type="GO" id="GO:0016616">
    <property type="term" value="F:oxidoreductase activity, acting on the CH-OH group of donors, NAD or NADP as acceptor"/>
    <property type="evidence" value="ECO:0007669"/>
    <property type="project" value="TreeGrafter"/>
</dbReference>
<keyword evidence="4" id="KW-1185">Reference proteome</keyword>
<organism evidence="3 4">
    <name type="scientific">Nocardioides anomalus</name>
    <dbReference type="NCBI Taxonomy" id="2712223"/>
    <lineage>
        <taxon>Bacteria</taxon>
        <taxon>Bacillati</taxon>
        <taxon>Actinomycetota</taxon>
        <taxon>Actinomycetes</taxon>
        <taxon>Propionibacteriales</taxon>
        <taxon>Nocardioidaceae</taxon>
        <taxon>Nocardioides</taxon>
    </lineage>
</organism>
<dbReference type="Pfam" id="PF13561">
    <property type="entry name" value="adh_short_C2"/>
    <property type="match status" value="1"/>
</dbReference>
<name>A0A6G6WER7_9ACTN</name>
<dbReference type="KEGG" id="nano:G5V58_14020"/>
<evidence type="ECO:0000256" key="1">
    <source>
        <dbReference type="ARBA" id="ARBA00006484"/>
    </source>
</evidence>